<organism evidence="1 2">
    <name type="scientific">Canavalia gladiata</name>
    <name type="common">Sword bean</name>
    <name type="synonym">Dolichos gladiatus</name>
    <dbReference type="NCBI Taxonomy" id="3824"/>
    <lineage>
        <taxon>Eukaryota</taxon>
        <taxon>Viridiplantae</taxon>
        <taxon>Streptophyta</taxon>
        <taxon>Embryophyta</taxon>
        <taxon>Tracheophyta</taxon>
        <taxon>Spermatophyta</taxon>
        <taxon>Magnoliopsida</taxon>
        <taxon>eudicotyledons</taxon>
        <taxon>Gunneridae</taxon>
        <taxon>Pentapetalae</taxon>
        <taxon>rosids</taxon>
        <taxon>fabids</taxon>
        <taxon>Fabales</taxon>
        <taxon>Fabaceae</taxon>
        <taxon>Papilionoideae</taxon>
        <taxon>50 kb inversion clade</taxon>
        <taxon>NPAAA clade</taxon>
        <taxon>indigoferoid/millettioid clade</taxon>
        <taxon>Phaseoleae</taxon>
        <taxon>Canavalia</taxon>
    </lineage>
</organism>
<evidence type="ECO:0000313" key="1">
    <source>
        <dbReference type="EMBL" id="KAK7315688.1"/>
    </source>
</evidence>
<dbReference type="Proteomes" id="UP001367508">
    <property type="component" value="Unassembled WGS sequence"/>
</dbReference>
<name>A0AAN9KG85_CANGL</name>
<keyword evidence="2" id="KW-1185">Reference proteome</keyword>
<gene>
    <name evidence="1" type="ORF">VNO77_34255</name>
</gene>
<evidence type="ECO:0000313" key="2">
    <source>
        <dbReference type="Proteomes" id="UP001367508"/>
    </source>
</evidence>
<protein>
    <submittedName>
        <fullName evidence="1">Uncharacterized protein</fullName>
    </submittedName>
</protein>
<dbReference type="EMBL" id="JAYMYQ010000008">
    <property type="protein sequence ID" value="KAK7315688.1"/>
    <property type="molecule type" value="Genomic_DNA"/>
</dbReference>
<reference evidence="1 2" key="1">
    <citation type="submission" date="2024-01" db="EMBL/GenBank/DDBJ databases">
        <title>The genomes of 5 underutilized Papilionoideae crops provide insights into root nodulation and disease resistanc.</title>
        <authorList>
            <person name="Jiang F."/>
        </authorList>
    </citation>
    <scope>NUCLEOTIDE SEQUENCE [LARGE SCALE GENOMIC DNA]</scope>
    <source>
        <strain evidence="1">LVBAO_FW01</strain>
        <tissue evidence="1">Leaves</tissue>
    </source>
</reference>
<accession>A0AAN9KG85</accession>
<comment type="caution">
    <text evidence="1">The sequence shown here is derived from an EMBL/GenBank/DDBJ whole genome shotgun (WGS) entry which is preliminary data.</text>
</comment>
<proteinExistence type="predicted"/>
<sequence length="66" mass="7781">MAIAMQCPTVTRIKALFVPGSVRDEPNERDEIVDEREYQKLRCGDEREENQRRIGTQRFRLVLFGI</sequence>
<dbReference type="AlphaFoldDB" id="A0AAN9KG85"/>